<feature type="region of interest" description="Disordered" evidence="1">
    <location>
        <begin position="202"/>
        <end position="226"/>
    </location>
</feature>
<comment type="caution">
    <text evidence="3">The sequence shown here is derived from an EMBL/GenBank/DDBJ whole genome shotgun (WGS) entry which is preliminary data.</text>
</comment>
<proteinExistence type="predicted"/>
<evidence type="ECO:0000313" key="3">
    <source>
        <dbReference type="EMBL" id="HGZ43605.1"/>
    </source>
</evidence>
<keyword evidence="2" id="KW-0732">Signal</keyword>
<name>A0A832MLF8_UNCEI</name>
<feature type="signal peptide" evidence="2">
    <location>
        <begin position="1"/>
        <end position="25"/>
    </location>
</feature>
<accession>A0A832MLF8</accession>
<protein>
    <submittedName>
        <fullName evidence="3">Uncharacterized protein</fullName>
    </submittedName>
</protein>
<evidence type="ECO:0000256" key="1">
    <source>
        <dbReference type="SAM" id="MobiDB-lite"/>
    </source>
</evidence>
<organism evidence="3">
    <name type="scientific">Eiseniibacteriota bacterium</name>
    <dbReference type="NCBI Taxonomy" id="2212470"/>
    <lineage>
        <taxon>Bacteria</taxon>
        <taxon>Candidatus Eiseniibacteriota</taxon>
    </lineage>
</organism>
<reference evidence="3" key="1">
    <citation type="journal article" date="2020" name="mSystems">
        <title>Genome- and Community-Level Interaction Insights into Carbon Utilization and Element Cycling Functions of Hydrothermarchaeota in Hydrothermal Sediment.</title>
        <authorList>
            <person name="Zhou Z."/>
            <person name="Liu Y."/>
            <person name="Xu W."/>
            <person name="Pan J."/>
            <person name="Luo Z.H."/>
            <person name="Li M."/>
        </authorList>
    </citation>
    <scope>NUCLEOTIDE SEQUENCE [LARGE SCALE GENOMIC DNA]</scope>
    <source>
        <strain evidence="3">SpSt-381</strain>
    </source>
</reference>
<feature type="chain" id="PRO_5032873104" evidence="2">
    <location>
        <begin position="26"/>
        <end position="465"/>
    </location>
</feature>
<sequence length="465" mass="51378">MRSSFPAALGAMLLVALASADRSHADGVLCPEQSEGVQAPVTHARFFAYRPGTFGVDLRWRDTEFLWDSLYAGGLTLDVQATIRRLAGSLVDSSGRNPLGVDVSDMHLLYDYFRRQGVAYSTDAQDSIAMRIGWYDRTRSSWNPDAPADAVYKPSDRSHLDVYLWSPARGNSTSPGLYPSEFLSPEEDMTSDRAFGDTRPANAIHSRGPAPSSPLDPTGTGWTRPNGEQNVRINHEFQHTLPPYQNFTMTTEMFSAGAEAVGGNADTTARYDFPYTFSLMGFRADGVLPMGGCRWVRQVSSAYQTRSAFAAYLAYHFRGADTSATIAAIEDDLLHRWATTQNRRFSDLRGMLNDAELAEGPTYFGGYGVTLDDTTRLGLLLHNWRVANYANAPHLDVGQYGYPPRTDFSPARQLGAWRSVDDCHEMNDVITIPPEVVLDASRLTRDTTLAGWREYGGKPLMSSCS</sequence>
<dbReference type="EMBL" id="DSQF01000018">
    <property type="protein sequence ID" value="HGZ43605.1"/>
    <property type="molecule type" value="Genomic_DNA"/>
</dbReference>
<dbReference type="AlphaFoldDB" id="A0A832MLF8"/>
<evidence type="ECO:0000256" key="2">
    <source>
        <dbReference type="SAM" id="SignalP"/>
    </source>
</evidence>
<gene>
    <name evidence="3" type="ORF">ENR23_09305</name>
</gene>